<proteinExistence type="predicted"/>
<organism evidence="2 3">
    <name type="scientific">Rhypophila decipiens</name>
    <dbReference type="NCBI Taxonomy" id="261697"/>
    <lineage>
        <taxon>Eukaryota</taxon>
        <taxon>Fungi</taxon>
        <taxon>Dikarya</taxon>
        <taxon>Ascomycota</taxon>
        <taxon>Pezizomycotina</taxon>
        <taxon>Sordariomycetes</taxon>
        <taxon>Sordariomycetidae</taxon>
        <taxon>Sordariales</taxon>
        <taxon>Naviculisporaceae</taxon>
        <taxon>Rhypophila</taxon>
    </lineage>
</organism>
<evidence type="ECO:0000313" key="3">
    <source>
        <dbReference type="Proteomes" id="UP001301769"/>
    </source>
</evidence>
<feature type="region of interest" description="Disordered" evidence="1">
    <location>
        <begin position="291"/>
        <end position="325"/>
    </location>
</feature>
<feature type="region of interest" description="Disordered" evidence="1">
    <location>
        <begin position="267"/>
        <end position="286"/>
    </location>
</feature>
<name>A0AAN7B365_9PEZI</name>
<feature type="compositionally biased region" description="Polar residues" evidence="1">
    <location>
        <begin position="34"/>
        <end position="50"/>
    </location>
</feature>
<dbReference type="GO" id="GO:0005634">
    <property type="term" value="C:nucleus"/>
    <property type="evidence" value="ECO:0007669"/>
    <property type="project" value="TreeGrafter"/>
</dbReference>
<reference evidence="2" key="2">
    <citation type="submission" date="2023-05" db="EMBL/GenBank/DDBJ databases">
        <authorList>
            <consortium name="Lawrence Berkeley National Laboratory"/>
            <person name="Steindorff A."/>
            <person name="Hensen N."/>
            <person name="Bonometti L."/>
            <person name="Westerberg I."/>
            <person name="Brannstrom I.O."/>
            <person name="Guillou S."/>
            <person name="Cros-Aarteil S."/>
            <person name="Calhoun S."/>
            <person name="Haridas S."/>
            <person name="Kuo A."/>
            <person name="Mondo S."/>
            <person name="Pangilinan J."/>
            <person name="Riley R."/>
            <person name="Labutti K."/>
            <person name="Andreopoulos B."/>
            <person name="Lipzen A."/>
            <person name="Chen C."/>
            <person name="Yanf M."/>
            <person name="Daum C."/>
            <person name="Ng V."/>
            <person name="Clum A."/>
            <person name="Ohm R."/>
            <person name="Martin F."/>
            <person name="Silar P."/>
            <person name="Natvig D."/>
            <person name="Lalanne C."/>
            <person name="Gautier V."/>
            <person name="Ament-Velasquez S.L."/>
            <person name="Kruys A."/>
            <person name="Hutchinson M.I."/>
            <person name="Powell A.J."/>
            <person name="Barry K."/>
            <person name="Miller A.N."/>
            <person name="Grigoriev I.V."/>
            <person name="Debuchy R."/>
            <person name="Gladieux P."/>
            <person name="Thoren M.H."/>
            <person name="Johannesson H."/>
        </authorList>
    </citation>
    <scope>NUCLEOTIDE SEQUENCE</scope>
    <source>
        <strain evidence="2">PSN293</strain>
    </source>
</reference>
<feature type="compositionally biased region" description="Low complexity" evidence="1">
    <location>
        <begin position="292"/>
        <end position="304"/>
    </location>
</feature>
<feature type="compositionally biased region" description="Pro residues" evidence="1">
    <location>
        <begin position="103"/>
        <end position="112"/>
    </location>
</feature>
<dbReference type="EMBL" id="MU858158">
    <property type="protein sequence ID" value="KAK4211071.1"/>
    <property type="molecule type" value="Genomic_DNA"/>
</dbReference>
<evidence type="ECO:0000313" key="2">
    <source>
        <dbReference type="EMBL" id="KAK4211071.1"/>
    </source>
</evidence>
<dbReference type="PANTHER" id="PTHR13464">
    <property type="entry name" value="TRANSCRIPTIONAL REGULATOR PROTEIN HCNGP"/>
    <property type="match status" value="1"/>
</dbReference>
<dbReference type="Pfam" id="PF07818">
    <property type="entry name" value="HCNGP"/>
    <property type="match status" value="1"/>
</dbReference>
<reference evidence="2" key="1">
    <citation type="journal article" date="2023" name="Mol. Phylogenet. Evol.">
        <title>Genome-scale phylogeny and comparative genomics of the fungal order Sordariales.</title>
        <authorList>
            <person name="Hensen N."/>
            <person name="Bonometti L."/>
            <person name="Westerberg I."/>
            <person name="Brannstrom I.O."/>
            <person name="Guillou S."/>
            <person name="Cros-Aarteil S."/>
            <person name="Calhoun S."/>
            <person name="Haridas S."/>
            <person name="Kuo A."/>
            <person name="Mondo S."/>
            <person name="Pangilinan J."/>
            <person name="Riley R."/>
            <person name="LaButti K."/>
            <person name="Andreopoulos B."/>
            <person name="Lipzen A."/>
            <person name="Chen C."/>
            <person name="Yan M."/>
            <person name="Daum C."/>
            <person name="Ng V."/>
            <person name="Clum A."/>
            <person name="Steindorff A."/>
            <person name="Ohm R.A."/>
            <person name="Martin F."/>
            <person name="Silar P."/>
            <person name="Natvig D.O."/>
            <person name="Lalanne C."/>
            <person name="Gautier V."/>
            <person name="Ament-Velasquez S.L."/>
            <person name="Kruys A."/>
            <person name="Hutchinson M.I."/>
            <person name="Powell A.J."/>
            <person name="Barry K."/>
            <person name="Miller A.N."/>
            <person name="Grigoriev I.V."/>
            <person name="Debuchy R."/>
            <person name="Gladieux P."/>
            <person name="Hiltunen Thoren M."/>
            <person name="Johannesson H."/>
        </authorList>
    </citation>
    <scope>NUCLEOTIDE SEQUENCE</scope>
    <source>
        <strain evidence="2">PSN293</strain>
    </source>
</reference>
<feature type="compositionally biased region" description="Acidic residues" evidence="1">
    <location>
        <begin position="8"/>
        <end position="17"/>
    </location>
</feature>
<dbReference type="GO" id="GO:0006355">
    <property type="term" value="P:regulation of DNA-templated transcription"/>
    <property type="evidence" value="ECO:0007669"/>
    <property type="project" value="InterPro"/>
</dbReference>
<feature type="region of interest" description="Disordered" evidence="1">
    <location>
        <begin position="1"/>
        <end position="138"/>
    </location>
</feature>
<feature type="region of interest" description="Disordered" evidence="1">
    <location>
        <begin position="153"/>
        <end position="173"/>
    </location>
</feature>
<keyword evidence="3" id="KW-1185">Reference proteome</keyword>
<protein>
    <submittedName>
        <fullName evidence="2">HCNGP-like protein-domain-containing protein</fullName>
    </submittedName>
</protein>
<evidence type="ECO:0000256" key="1">
    <source>
        <dbReference type="SAM" id="MobiDB-lite"/>
    </source>
</evidence>
<dbReference type="PANTHER" id="PTHR13464:SF0">
    <property type="entry name" value="SAP30-BINDING PROTEIN"/>
    <property type="match status" value="1"/>
</dbReference>
<dbReference type="InterPro" id="IPR012479">
    <property type="entry name" value="SAP30BP"/>
</dbReference>
<comment type="caution">
    <text evidence="2">The sequence shown here is derived from an EMBL/GenBank/DDBJ whole genome shotgun (WGS) entry which is preliminary data.</text>
</comment>
<dbReference type="Proteomes" id="UP001301769">
    <property type="component" value="Unassembled WGS sequence"/>
</dbReference>
<accession>A0AAN7B365</accession>
<sequence>MGLVQYDSSDEDGDEQMQMEAQPQPQPQRKENTDSNGSSAGVIISSQTAVNPEPLAPPPQQTQNEGEEAEPVLGPQLLPPTGPVLGPALGPSRPPELSDPQSATPPPGPQPPSLAEVDMSFLETESDPNEPPKSPYTAQRSLLRDLTLPAIDISTLDIPPSPPASPSPSSQAQLQALNTKFDEFLRLKRTRGVHFNERLANSTMMRNPSLMDKMLGFVGIETEFLGPDDVKATEQYLTTLPSDLWDPGSFPEWAYKGMLRKAQERVTKERERAKGEPVQFVGGGVVGGDSVAGGLSAPGSRSGTPGVGGGSSSTVAGKRKSRFDA</sequence>
<gene>
    <name evidence="2" type="ORF">QBC37DRAFT_427678</name>
</gene>
<dbReference type="AlphaFoldDB" id="A0AAN7B365"/>